<dbReference type="SMART" id="SM00248">
    <property type="entry name" value="ANK"/>
    <property type="match status" value="3"/>
</dbReference>
<dbReference type="Pfam" id="PF12796">
    <property type="entry name" value="Ank_2"/>
    <property type="match status" value="1"/>
</dbReference>
<feature type="repeat" description="ANK" evidence="3">
    <location>
        <begin position="359"/>
        <end position="391"/>
    </location>
</feature>
<dbReference type="SUPFAM" id="SSF48403">
    <property type="entry name" value="Ankyrin repeat"/>
    <property type="match status" value="1"/>
</dbReference>
<name>A0ABQ0GJQ4_9PEZI</name>
<keyword evidence="2 3" id="KW-0040">ANK repeat</keyword>
<gene>
    <name evidence="4" type="ORF">MFIFM68171_08183</name>
</gene>
<protein>
    <submittedName>
        <fullName evidence="4">Uncharacterized protein</fullName>
    </submittedName>
</protein>
<evidence type="ECO:0000256" key="1">
    <source>
        <dbReference type="ARBA" id="ARBA00022737"/>
    </source>
</evidence>
<dbReference type="InterPro" id="IPR002110">
    <property type="entry name" value="Ankyrin_rpt"/>
</dbReference>
<evidence type="ECO:0000256" key="3">
    <source>
        <dbReference type="PROSITE-ProRule" id="PRU00023"/>
    </source>
</evidence>
<evidence type="ECO:0000313" key="4">
    <source>
        <dbReference type="EMBL" id="GAB1317973.1"/>
    </source>
</evidence>
<comment type="caution">
    <text evidence="4">The sequence shown here is derived from an EMBL/GenBank/DDBJ whole genome shotgun (WGS) entry which is preliminary data.</text>
</comment>
<dbReference type="Gene3D" id="1.25.40.20">
    <property type="entry name" value="Ankyrin repeat-containing domain"/>
    <property type="match status" value="1"/>
</dbReference>
<dbReference type="Proteomes" id="UP001628179">
    <property type="component" value="Unassembled WGS sequence"/>
</dbReference>
<keyword evidence="1" id="KW-0677">Repeat</keyword>
<evidence type="ECO:0000256" key="2">
    <source>
        <dbReference type="ARBA" id="ARBA00023043"/>
    </source>
</evidence>
<keyword evidence="5" id="KW-1185">Reference proteome</keyword>
<accession>A0ABQ0GJQ4</accession>
<dbReference type="RefSeq" id="XP_070919704.1">
    <property type="nucleotide sequence ID" value="XM_071063603.1"/>
</dbReference>
<organism evidence="4 5">
    <name type="scientific">Madurella fahalii</name>
    <dbReference type="NCBI Taxonomy" id="1157608"/>
    <lineage>
        <taxon>Eukaryota</taxon>
        <taxon>Fungi</taxon>
        <taxon>Dikarya</taxon>
        <taxon>Ascomycota</taxon>
        <taxon>Pezizomycotina</taxon>
        <taxon>Sordariomycetes</taxon>
        <taxon>Sordariomycetidae</taxon>
        <taxon>Sordariales</taxon>
        <taxon>Sordariales incertae sedis</taxon>
        <taxon>Madurella</taxon>
    </lineage>
</organism>
<dbReference type="PROSITE" id="PS50088">
    <property type="entry name" value="ANK_REPEAT"/>
    <property type="match status" value="1"/>
</dbReference>
<sequence>MSSGEGFDGLTLVTSSCWRLYKACKDSSEGFARLSTELISLHATLKETHDILVENGAETEVSRWYRLSMLCDGCRATLDELDAIITRYDSLGTQAQRVWDRVNFGLEVLSDIRERLVCSVTLLTAFNMAIINSATLRIERKIDKLLAEVQEGLREGSVITLEDSAQAISTDDVWMELRRDLEDVHISPSAAEQNRKFILEHIQNALAAGKMEELAPCDPPAPIRSEAGLEMKAPVPYPSSDSGYGGSIAHASERGSISVPTHTVIAANNAFEELRRQRTEWWPRNNTELLTPGHSTPATTADNINAAFPKIRRRARPISFIKKLVVREKAIIEAASNGAIYKVAECISLGMDINVRDRWGWSSLSMAAYGGHMAVARLLLDHGADLDNMDVDGETPTSLAAQRGHNELVAMFDEERELRDSRVRKSDKEVPRR</sequence>
<dbReference type="GeneID" id="98178926"/>
<reference evidence="4 5" key="1">
    <citation type="submission" date="2024-09" db="EMBL/GenBank/DDBJ databases">
        <title>Itraconazole resistance in Madurella fahalii resulting from another homologue of gene encoding cytochrome P450 14-alpha sterol demethylase (CYP51).</title>
        <authorList>
            <person name="Yoshioka I."/>
            <person name="Fahal A.H."/>
            <person name="Kaneko S."/>
            <person name="Yaguchi T."/>
        </authorList>
    </citation>
    <scope>NUCLEOTIDE SEQUENCE [LARGE SCALE GENOMIC DNA]</scope>
    <source>
        <strain evidence="4 5">IFM 68171</strain>
    </source>
</reference>
<dbReference type="PROSITE" id="PS50297">
    <property type="entry name" value="ANK_REP_REGION"/>
    <property type="match status" value="1"/>
</dbReference>
<dbReference type="PANTHER" id="PTHR24171">
    <property type="entry name" value="ANKYRIN REPEAT DOMAIN-CONTAINING PROTEIN 39-RELATED"/>
    <property type="match status" value="1"/>
</dbReference>
<dbReference type="EMBL" id="BAAFSV010000004">
    <property type="protein sequence ID" value="GAB1317973.1"/>
    <property type="molecule type" value="Genomic_DNA"/>
</dbReference>
<evidence type="ECO:0000313" key="5">
    <source>
        <dbReference type="Proteomes" id="UP001628179"/>
    </source>
</evidence>
<dbReference type="InterPro" id="IPR036770">
    <property type="entry name" value="Ankyrin_rpt-contain_sf"/>
</dbReference>
<proteinExistence type="predicted"/>